<name>A0ABR3LKI8_9TELE</name>
<dbReference type="Proteomes" id="UP001558613">
    <property type="component" value="Unassembled WGS sequence"/>
</dbReference>
<accession>A0ABR3LKI8</accession>
<protein>
    <submittedName>
        <fullName evidence="2">Uncharacterized protein</fullName>
    </submittedName>
</protein>
<comment type="caution">
    <text evidence="2">The sequence shown here is derived from an EMBL/GenBank/DDBJ whole genome shotgun (WGS) entry which is preliminary data.</text>
</comment>
<dbReference type="EMBL" id="JAYMGO010000022">
    <property type="protein sequence ID" value="KAL1252238.1"/>
    <property type="molecule type" value="Genomic_DNA"/>
</dbReference>
<sequence length="95" mass="10252">MFFLCFRRDPLFVSGPQLLLDDYRSWIRSPVFAIRSNGTTGVSPTLGFPYITATTGISPTLGFLYITAVPGPVGPLVQVTCFSPGLLDSFSPFSG</sequence>
<evidence type="ECO:0000313" key="1">
    <source>
        <dbReference type="EMBL" id="KAL1252238.1"/>
    </source>
</evidence>
<gene>
    <name evidence="1" type="ORF">QQF64_020034</name>
    <name evidence="2" type="ORF">QQF64_020060</name>
</gene>
<evidence type="ECO:0000313" key="2">
    <source>
        <dbReference type="EMBL" id="KAL1252264.1"/>
    </source>
</evidence>
<organism evidence="2 3">
    <name type="scientific">Cirrhinus molitorella</name>
    <name type="common">mud carp</name>
    <dbReference type="NCBI Taxonomy" id="172907"/>
    <lineage>
        <taxon>Eukaryota</taxon>
        <taxon>Metazoa</taxon>
        <taxon>Chordata</taxon>
        <taxon>Craniata</taxon>
        <taxon>Vertebrata</taxon>
        <taxon>Euteleostomi</taxon>
        <taxon>Actinopterygii</taxon>
        <taxon>Neopterygii</taxon>
        <taxon>Teleostei</taxon>
        <taxon>Ostariophysi</taxon>
        <taxon>Cypriniformes</taxon>
        <taxon>Cyprinidae</taxon>
        <taxon>Labeoninae</taxon>
        <taxon>Labeonini</taxon>
        <taxon>Cirrhinus</taxon>
    </lineage>
</organism>
<reference evidence="2 3" key="1">
    <citation type="submission" date="2023-09" db="EMBL/GenBank/DDBJ databases">
        <authorList>
            <person name="Wang M."/>
        </authorList>
    </citation>
    <scope>NUCLEOTIDE SEQUENCE [LARGE SCALE GENOMIC DNA]</scope>
    <source>
        <strain evidence="2">GT-2023</strain>
        <tissue evidence="2">Liver</tissue>
    </source>
</reference>
<proteinExistence type="predicted"/>
<evidence type="ECO:0000313" key="3">
    <source>
        <dbReference type="Proteomes" id="UP001558613"/>
    </source>
</evidence>
<keyword evidence="3" id="KW-1185">Reference proteome</keyword>
<dbReference type="EMBL" id="JAYMGO010000022">
    <property type="protein sequence ID" value="KAL1252264.1"/>
    <property type="molecule type" value="Genomic_DNA"/>
</dbReference>